<feature type="coiled-coil region" evidence="1">
    <location>
        <begin position="106"/>
        <end position="296"/>
    </location>
</feature>
<gene>
    <name evidence="4" type="ORF">CYCCA115_LOCUS19480</name>
</gene>
<proteinExistence type="predicted"/>
<dbReference type="Proteomes" id="UP001295423">
    <property type="component" value="Unassembled WGS sequence"/>
</dbReference>
<accession>A0AAD2PWS8</accession>
<comment type="caution">
    <text evidence="4">The sequence shown here is derived from an EMBL/GenBank/DDBJ whole genome shotgun (WGS) entry which is preliminary data.</text>
</comment>
<keyword evidence="3" id="KW-1133">Transmembrane helix</keyword>
<protein>
    <submittedName>
        <fullName evidence="4">Uncharacterized protein</fullName>
    </submittedName>
</protein>
<keyword evidence="3" id="KW-0812">Transmembrane</keyword>
<feature type="compositionally biased region" description="Basic and acidic residues" evidence="2">
    <location>
        <begin position="843"/>
        <end position="860"/>
    </location>
</feature>
<reference evidence="4" key="1">
    <citation type="submission" date="2023-08" db="EMBL/GenBank/DDBJ databases">
        <authorList>
            <person name="Audoor S."/>
            <person name="Bilcke G."/>
        </authorList>
    </citation>
    <scope>NUCLEOTIDE SEQUENCE</scope>
</reference>
<feature type="transmembrane region" description="Helical" evidence="3">
    <location>
        <begin position="21"/>
        <end position="49"/>
    </location>
</feature>
<dbReference type="GO" id="GO:0003682">
    <property type="term" value="F:chromatin binding"/>
    <property type="evidence" value="ECO:0007669"/>
    <property type="project" value="TreeGrafter"/>
</dbReference>
<dbReference type="EMBL" id="CAKOGP040002092">
    <property type="protein sequence ID" value="CAJ1962006.1"/>
    <property type="molecule type" value="Genomic_DNA"/>
</dbReference>
<evidence type="ECO:0000256" key="3">
    <source>
        <dbReference type="SAM" id="Phobius"/>
    </source>
</evidence>
<sequence>MKTPVEVRQTLAKIKKNKETLFAVLLAGTRWYTGGLVMPLTFVICRLLLDRLMEQRISSIHRGKLATPEQLAQGDMNAQSLIQSYEEAMRMVDAEAKKNRDIQLEMEFIDSENQRLKALLDEANAQAIVSQYDSPRAAPSGNLQKKIDELEKLRSNLEEELKTERQAKQELESEKREAVAFRDAEARQNKIFKKEIERVKNDTKKMKEMETEISEKNDLIAKRDKAIAQLEQESGKKEQKIGELESNIQQLMATVDSLKEQMANLNESLDKERRVVQSLEGKLEETQQKVTEKGQLYDISMKSYGEEKEKNSSLQTKVIELNDTLDAERVKLQDREATIVARDDVIGRLKGFESKSHELTEELLSTVNELQDTKKRKESTEANLTSTMEKLSAVEEENKQIAVLNEQLDALELCVSEGEAALIAEKASLKTTAQERDATKAQLEDILAEKETLENQHNELKEKYEVVSDAMELLEAEKKTTVRLNGEVDTLTKSLEDSEAKNVSLQHTLNQKITITEAKVTMLAESESMNASLQQEISDLKKQVSKMSVALEDADVKEKRAEEIEAAFEAEKAKSAQLENKLEETTTALDEETTKASKLEKTLLDNKRMIEESEATIGSLEVFKQKAEEESQRAEEMKTEVSRLNNYLGSMRISVDDLQETLQEKENKIAELSAVNATLTTGKDDLASEYTASKAEQKQLHEQLEIMERKLKFENEKLATLSNQNQELKEVNLQSKEKLVQLQSSLSEKDAAIDSKDDEIVQLQNSLDESTSRFTEERSVAVDIAKDLRARNEKLQFKEAEALEKLEELKESSKETIQKLKASFEETKASLQEEQSKVQSLQEKLRSKEAERDEAIGGLTERMDGELADIKKQLADAKSKHEAEKAKVVVLESTRKGSQKMIHDLEAILDKKEILLERRMGEITTLKESLAESVKLCKAREARASEVEEKARKGEYSAELIAEMKTRENHMKKSLDDATQNTLKLKDMLLASGAFHGSTSKGPSLTSPRGKPTPETMSNWGK</sequence>
<dbReference type="GO" id="GO:0000785">
    <property type="term" value="C:chromatin"/>
    <property type="evidence" value="ECO:0007669"/>
    <property type="project" value="TreeGrafter"/>
</dbReference>
<feature type="compositionally biased region" description="Polar residues" evidence="2">
    <location>
        <begin position="997"/>
        <end position="1007"/>
    </location>
</feature>
<evidence type="ECO:0000313" key="5">
    <source>
        <dbReference type="Proteomes" id="UP001295423"/>
    </source>
</evidence>
<keyword evidence="1" id="KW-0175">Coiled coil</keyword>
<evidence type="ECO:0000256" key="1">
    <source>
        <dbReference type="SAM" id="Coils"/>
    </source>
</evidence>
<evidence type="ECO:0000256" key="2">
    <source>
        <dbReference type="SAM" id="MobiDB-lite"/>
    </source>
</evidence>
<feature type="coiled-coil region" evidence="1">
    <location>
        <begin position="370"/>
        <end position="477"/>
    </location>
</feature>
<feature type="region of interest" description="Disordered" evidence="2">
    <location>
        <begin position="994"/>
        <end position="1022"/>
    </location>
</feature>
<dbReference type="PANTHER" id="PTHR43941">
    <property type="entry name" value="STRUCTURAL MAINTENANCE OF CHROMOSOMES PROTEIN 2"/>
    <property type="match status" value="1"/>
</dbReference>
<dbReference type="GO" id="GO:0007076">
    <property type="term" value="P:mitotic chromosome condensation"/>
    <property type="evidence" value="ECO:0007669"/>
    <property type="project" value="TreeGrafter"/>
</dbReference>
<keyword evidence="3" id="KW-0472">Membrane</keyword>
<evidence type="ECO:0000313" key="4">
    <source>
        <dbReference type="EMBL" id="CAJ1962006.1"/>
    </source>
</evidence>
<name>A0AAD2PWS8_9STRA</name>
<dbReference type="AlphaFoldDB" id="A0AAD2PWS8"/>
<keyword evidence="5" id="KW-1185">Reference proteome</keyword>
<dbReference type="GO" id="GO:0000793">
    <property type="term" value="C:condensed chromosome"/>
    <property type="evidence" value="ECO:0007669"/>
    <property type="project" value="TreeGrafter"/>
</dbReference>
<organism evidence="4 5">
    <name type="scientific">Cylindrotheca closterium</name>
    <dbReference type="NCBI Taxonomy" id="2856"/>
    <lineage>
        <taxon>Eukaryota</taxon>
        <taxon>Sar</taxon>
        <taxon>Stramenopiles</taxon>
        <taxon>Ochrophyta</taxon>
        <taxon>Bacillariophyta</taxon>
        <taxon>Bacillariophyceae</taxon>
        <taxon>Bacillariophycidae</taxon>
        <taxon>Bacillariales</taxon>
        <taxon>Bacillariaceae</taxon>
        <taxon>Cylindrotheca</taxon>
    </lineage>
</organism>
<dbReference type="PANTHER" id="PTHR43941:SF1">
    <property type="entry name" value="STRUCTURAL MAINTENANCE OF CHROMOSOMES PROTEIN 2"/>
    <property type="match status" value="1"/>
</dbReference>
<feature type="region of interest" description="Disordered" evidence="2">
    <location>
        <begin position="840"/>
        <end position="860"/>
    </location>
</feature>
<dbReference type="GO" id="GO:0000796">
    <property type="term" value="C:condensin complex"/>
    <property type="evidence" value="ECO:0007669"/>
    <property type="project" value="TreeGrafter"/>
</dbReference>